<comment type="caution">
    <text evidence="6">The sequence shown here is derived from an EMBL/GenBank/DDBJ whole genome shotgun (WGS) entry which is preliminary data.</text>
</comment>
<accession>A0ABN3KGX2</accession>
<evidence type="ECO:0000313" key="6">
    <source>
        <dbReference type="EMBL" id="GAA2456222.1"/>
    </source>
</evidence>
<gene>
    <name evidence="6" type="ORF">GCM10010191_89470</name>
</gene>
<feature type="compositionally biased region" description="Basic residues" evidence="4">
    <location>
        <begin position="375"/>
        <end position="390"/>
    </location>
</feature>
<name>A0ABN3KGX2_9ACTN</name>
<proteinExistence type="inferred from homology"/>
<reference evidence="6 7" key="1">
    <citation type="journal article" date="2019" name="Int. J. Syst. Evol. Microbiol.">
        <title>The Global Catalogue of Microorganisms (GCM) 10K type strain sequencing project: providing services to taxonomists for standard genome sequencing and annotation.</title>
        <authorList>
            <consortium name="The Broad Institute Genomics Platform"/>
            <consortium name="The Broad Institute Genome Sequencing Center for Infectious Disease"/>
            <person name="Wu L."/>
            <person name="Ma J."/>
        </authorList>
    </citation>
    <scope>NUCLEOTIDE SEQUENCE [LARGE SCALE GENOMIC DNA]</scope>
    <source>
        <strain evidence="6 7">JCM 3325</strain>
    </source>
</reference>
<dbReference type="Gene3D" id="3.40.50.150">
    <property type="entry name" value="Vaccinia Virus protein VP39"/>
    <property type="match status" value="2"/>
</dbReference>
<dbReference type="EMBL" id="BAAARW010000044">
    <property type="protein sequence ID" value="GAA2456222.1"/>
    <property type="molecule type" value="Genomic_DNA"/>
</dbReference>
<dbReference type="SUPFAM" id="SSF53335">
    <property type="entry name" value="S-adenosyl-L-methionine-dependent methyltransferases"/>
    <property type="match status" value="1"/>
</dbReference>
<dbReference type="PRINTS" id="PR00508">
    <property type="entry name" value="S21N4MTFRASE"/>
</dbReference>
<evidence type="ECO:0000256" key="4">
    <source>
        <dbReference type="SAM" id="MobiDB-lite"/>
    </source>
</evidence>
<evidence type="ECO:0000256" key="1">
    <source>
        <dbReference type="ARBA" id="ARBA00022603"/>
    </source>
</evidence>
<protein>
    <recommendedName>
        <fullName evidence="3">Methyltransferase</fullName>
        <ecNumber evidence="3">2.1.1.-</ecNumber>
    </recommendedName>
</protein>
<comment type="similarity">
    <text evidence="3">Belongs to the N(4)/N(6)-methyltransferase family.</text>
</comment>
<feature type="compositionally biased region" description="Pro residues" evidence="4">
    <location>
        <begin position="333"/>
        <end position="343"/>
    </location>
</feature>
<keyword evidence="7" id="KW-1185">Reference proteome</keyword>
<dbReference type="Pfam" id="PF01555">
    <property type="entry name" value="N6_N4_Mtase"/>
    <property type="match status" value="1"/>
</dbReference>
<dbReference type="InterPro" id="IPR001091">
    <property type="entry name" value="RM_Methyltransferase"/>
</dbReference>
<keyword evidence="1" id="KW-0489">Methyltransferase</keyword>
<feature type="region of interest" description="Disordered" evidence="4">
    <location>
        <begin position="283"/>
        <end position="390"/>
    </location>
</feature>
<dbReference type="InterPro" id="IPR029063">
    <property type="entry name" value="SAM-dependent_MTases_sf"/>
</dbReference>
<keyword evidence="2" id="KW-0808">Transferase</keyword>
<evidence type="ECO:0000259" key="5">
    <source>
        <dbReference type="Pfam" id="PF01555"/>
    </source>
</evidence>
<feature type="compositionally biased region" description="Basic and acidic residues" evidence="4">
    <location>
        <begin position="283"/>
        <end position="306"/>
    </location>
</feature>
<evidence type="ECO:0000313" key="7">
    <source>
        <dbReference type="Proteomes" id="UP001501231"/>
    </source>
</evidence>
<evidence type="ECO:0000256" key="2">
    <source>
        <dbReference type="ARBA" id="ARBA00022679"/>
    </source>
</evidence>
<feature type="domain" description="DNA methylase N-4/N-6" evidence="5">
    <location>
        <begin position="26"/>
        <end position="86"/>
    </location>
</feature>
<dbReference type="EC" id="2.1.1.-" evidence="3"/>
<dbReference type="InterPro" id="IPR002941">
    <property type="entry name" value="DNA_methylase_N4/N6"/>
</dbReference>
<organism evidence="6 7">
    <name type="scientific">Actinomadura vinacea</name>
    <dbReference type="NCBI Taxonomy" id="115336"/>
    <lineage>
        <taxon>Bacteria</taxon>
        <taxon>Bacillati</taxon>
        <taxon>Actinomycetota</taxon>
        <taxon>Actinomycetes</taxon>
        <taxon>Streptosporangiales</taxon>
        <taxon>Thermomonosporaceae</taxon>
        <taxon>Actinomadura</taxon>
    </lineage>
</organism>
<sequence>MPLLSVLATGQRPSRLQRQGRYTPESMRHPGKMLPALAAQVIEAFTAPGDVVVDPMCGIGTTLVEAIHLGRDAAGMEYEASWAEMAAANVLLAQRQGATGTARLVIGDARTIASAHAPLQGKATLILTSPPYGSHTHGHVRSGTRDGDGGPVTKWNHRYSTDRGNLAHHNLTALLSGFGQILDASAQLLRPCGIIAITVRPIRHQGELIDLPGRVIQTAHHHGLVLTDRLAALLAGLRDGELIPRASFFQMLETRRAHDKGIPACATAHEDLLIFQRAIDLDENHPRDERGAHDDRPQEPPHRSEEPDQPTTDRGGAGPSATGRLRTLRKGPLPDPAHSPPSSPRRRPRNPAPRLPLWAELASDLDPGTEPDHRSARHRRSLPPTRQRRT</sequence>
<feature type="region of interest" description="Disordered" evidence="4">
    <location>
        <begin position="1"/>
        <end position="28"/>
    </location>
</feature>
<evidence type="ECO:0000256" key="3">
    <source>
        <dbReference type="RuleBase" id="RU362026"/>
    </source>
</evidence>
<dbReference type="Proteomes" id="UP001501231">
    <property type="component" value="Unassembled WGS sequence"/>
</dbReference>